<evidence type="ECO:0000256" key="5">
    <source>
        <dbReference type="ARBA" id="ARBA00022989"/>
    </source>
</evidence>
<dbReference type="KEGG" id="nsn:EXE58_05800"/>
<dbReference type="Proteomes" id="UP000294853">
    <property type="component" value="Chromosome"/>
</dbReference>
<name>A0A4P7IEM5_9ACTN</name>
<evidence type="ECO:0000256" key="7">
    <source>
        <dbReference type="SAM" id="MobiDB-lite"/>
    </source>
</evidence>
<feature type="compositionally biased region" description="Polar residues" evidence="7">
    <location>
        <begin position="10"/>
        <end position="19"/>
    </location>
</feature>
<dbReference type="Pfam" id="PF03916">
    <property type="entry name" value="NrfD"/>
    <property type="match status" value="1"/>
</dbReference>
<feature type="region of interest" description="Disordered" evidence="7">
    <location>
        <begin position="1"/>
        <end position="55"/>
    </location>
</feature>
<keyword evidence="9" id="KW-1185">Reference proteome</keyword>
<feature type="compositionally biased region" description="Basic and acidic residues" evidence="7">
    <location>
        <begin position="360"/>
        <end position="380"/>
    </location>
</feature>
<dbReference type="InterPro" id="IPR005614">
    <property type="entry name" value="NrfD-like"/>
</dbReference>
<keyword evidence="6" id="KW-0472">Membrane</keyword>
<evidence type="ECO:0000313" key="8">
    <source>
        <dbReference type="EMBL" id="QBX55013.1"/>
    </source>
</evidence>
<dbReference type="GO" id="GO:0005886">
    <property type="term" value="C:plasma membrane"/>
    <property type="evidence" value="ECO:0007669"/>
    <property type="project" value="UniProtKB-SubCell"/>
</dbReference>
<dbReference type="AlphaFoldDB" id="A0A4P7IEM5"/>
<dbReference type="PANTHER" id="PTHR34856">
    <property type="entry name" value="PROTEIN NRFD"/>
    <property type="match status" value="1"/>
</dbReference>
<dbReference type="Gene3D" id="1.20.1630.10">
    <property type="entry name" value="Formate dehydrogenase/DMSO reductase domain"/>
    <property type="match status" value="1"/>
</dbReference>
<dbReference type="EMBL" id="CP038436">
    <property type="protein sequence ID" value="QBX55013.1"/>
    <property type="molecule type" value="Genomic_DNA"/>
</dbReference>
<dbReference type="OrthoDB" id="112837at2"/>
<evidence type="ECO:0000256" key="3">
    <source>
        <dbReference type="ARBA" id="ARBA00022475"/>
    </source>
</evidence>
<reference evidence="8 9" key="1">
    <citation type="submission" date="2019-03" db="EMBL/GenBank/DDBJ databases">
        <title>Three New Species of Nocardioides, Nocardioides euryhalodurans sp. nov., Nocardioides seonyuensis sp. nov. and Nocardioides eburneoflavus sp. nov. Iolated from Soil.</title>
        <authorList>
            <person name="Roh S.G."/>
            <person name="Lee C."/>
            <person name="Kim M.-K."/>
            <person name="Kim S.B."/>
        </authorList>
    </citation>
    <scope>NUCLEOTIDE SEQUENCE [LARGE SCALE GENOMIC DNA]</scope>
    <source>
        <strain evidence="8 9">MMS17-SY207-3</strain>
    </source>
</reference>
<evidence type="ECO:0000313" key="9">
    <source>
        <dbReference type="Proteomes" id="UP000294853"/>
    </source>
</evidence>
<keyword evidence="4" id="KW-0812">Transmembrane</keyword>
<evidence type="ECO:0000256" key="1">
    <source>
        <dbReference type="ARBA" id="ARBA00004651"/>
    </source>
</evidence>
<dbReference type="InterPro" id="IPR052049">
    <property type="entry name" value="Electron_transfer_protein"/>
</dbReference>
<keyword evidence="3" id="KW-1003">Cell membrane</keyword>
<organism evidence="8 9">
    <name type="scientific">Nocardioides seonyuensis</name>
    <dbReference type="NCBI Taxonomy" id="2518371"/>
    <lineage>
        <taxon>Bacteria</taxon>
        <taxon>Bacillati</taxon>
        <taxon>Actinomycetota</taxon>
        <taxon>Actinomycetes</taxon>
        <taxon>Propionibacteriales</taxon>
        <taxon>Nocardioidaceae</taxon>
        <taxon>Nocardioides</taxon>
    </lineage>
</organism>
<evidence type="ECO:0000256" key="2">
    <source>
        <dbReference type="ARBA" id="ARBA00008929"/>
    </source>
</evidence>
<accession>A0A4P7IEM5</accession>
<comment type="similarity">
    <text evidence="2">Belongs to the NrfD family.</text>
</comment>
<proteinExistence type="inferred from homology"/>
<gene>
    <name evidence="8" type="ORF">EXE58_05800</name>
</gene>
<keyword evidence="5" id="KW-1133">Transmembrane helix</keyword>
<sequence>MSKPPDNRVVDTSTRQQPAEWSEPTHGGSPSRRAGRGARGGRDARGQRRREGVGDVMVPDAEFTSYYGRQVVKPAPWEHDIAAYLFTGGVAAGSAMLAAGADLTGRPALRRVARFGSIGGLGLSVGFLVHDLGRPSRFLNMMRVVKLTSPMSVGTWILTLHGPFAGLAFAAEVADMLPEPVRRGRWAPLVGLLSRLGTPAGLVSGLTAPPVAAYTAVLLSDTATPSWHSAHEELPFVFCGSAAAASAGLAMVGTPTSQAGPARTYAVGGAVVELLAERKMEQSMGLMAEPLHQGIAGRLMRASKVLTAAGAVGALVGGRSRAVSVVSGAALMAGSLCTRFGVFEAGIASAKDPKYTVVPQRERLDRGEPVRYAPPDRRGQ</sequence>
<evidence type="ECO:0000256" key="4">
    <source>
        <dbReference type="ARBA" id="ARBA00022692"/>
    </source>
</evidence>
<feature type="compositionally biased region" description="Basic and acidic residues" evidence="7">
    <location>
        <begin position="40"/>
        <end position="53"/>
    </location>
</feature>
<comment type="subcellular location">
    <subcellularLocation>
        <location evidence="1">Cell membrane</location>
        <topology evidence="1">Multi-pass membrane protein</topology>
    </subcellularLocation>
</comment>
<dbReference type="PANTHER" id="PTHR34856:SF2">
    <property type="entry name" value="PROTEIN NRFD"/>
    <property type="match status" value="1"/>
</dbReference>
<protein>
    <submittedName>
        <fullName evidence="8">Polysulfide reductase</fullName>
    </submittedName>
</protein>
<feature type="region of interest" description="Disordered" evidence="7">
    <location>
        <begin position="358"/>
        <end position="380"/>
    </location>
</feature>
<dbReference type="RefSeq" id="WP_135266981.1">
    <property type="nucleotide sequence ID" value="NZ_CP038436.1"/>
</dbReference>
<evidence type="ECO:0000256" key="6">
    <source>
        <dbReference type="ARBA" id="ARBA00023136"/>
    </source>
</evidence>